<dbReference type="AlphaFoldDB" id="A0A9N9NSP8"/>
<proteinExistence type="predicted"/>
<gene>
    <name evidence="1" type="ORF">ALEPTO_LOCUS13541</name>
</gene>
<dbReference type="EMBL" id="CAJVPS010044408">
    <property type="protein sequence ID" value="CAG8757469.1"/>
    <property type="molecule type" value="Genomic_DNA"/>
</dbReference>
<protein>
    <submittedName>
        <fullName evidence="1">12673_t:CDS:1</fullName>
    </submittedName>
</protein>
<evidence type="ECO:0000313" key="1">
    <source>
        <dbReference type="EMBL" id="CAG8757469.1"/>
    </source>
</evidence>
<comment type="caution">
    <text evidence="1">The sequence shown here is derived from an EMBL/GenBank/DDBJ whole genome shotgun (WGS) entry which is preliminary data.</text>
</comment>
<evidence type="ECO:0000313" key="2">
    <source>
        <dbReference type="Proteomes" id="UP000789508"/>
    </source>
</evidence>
<dbReference type="Proteomes" id="UP000789508">
    <property type="component" value="Unassembled WGS sequence"/>
</dbReference>
<feature type="non-terminal residue" evidence="1">
    <location>
        <position position="44"/>
    </location>
</feature>
<accession>A0A9N9NSP8</accession>
<keyword evidence="2" id="KW-1185">Reference proteome</keyword>
<reference evidence="1" key="1">
    <citation type="submission" date="2021-06" db="EMBL/GenBank/DDBJ databases">
        <authorList>
            <person name="Kallberg Y."/>
            <person name="Tangrot J."/>
            <person name="Rosling A."/>
        </authorList>
    </citation>
    <scope>NUCLEOTIDE SEQUENCE</scope>
    <source>
        <strain evidence="1">FL130A</strain>
    </source>
</reference>
<organism evidence="1 2">
    <name type="scientific">Ambispora leptoticha</name>
    <dbReference type="NCBI Taxonomy" id="144679"/>
    <lineage>
        <taxon>Eukaryota</taxon>
        <taxon>Fungi</taxon>
        <taxon>Fungi incertae sedis</taxon>
        <taxon>Mucoromycota</taxon>
        <taxon>Glomeromycotina</taxon>
        <taxon>Glomeromycetes</taxon>
        <taxon>Archaeosporales</taxon>
        <taxon>Ambisporaceae</taxon>
        <taxon>Ambispora</taxon>
    </lineage>
</organism>
<sequence length="44" mass="4696">MSLENKSHKLLSNFSTSMPSTETSMNFSLSGKSLPIFASGCSPN</sequence>
<name>A0A9N9NSP8_9GLOM</name>